<protein>
    <recommendedName>
        <fullName evidence="5">Nucleotide exchange factor GrpE</fullName>
    </recommendedName>
</protein>
<evidence type="ECO:0000313" key="4">
    <source>
        <dbReference type="EMBL" id="SVC47443.1"/>
    </source>
</evidence>
<dbReference type="Gene3D" id="2.30.22.10">
    <property type="entry name" value="Head domain of nucleotide exchange factor GrpE"/>
    <property type="match status" value="1"/>
</dbReference>
<dbReference type="PANTHER" id="PTHR21237">
    <property type="entry name" value="GRPE PROTEIN"/>
    <property type="match status" value="1"/>
</dbReference>
<name>A0A382MEL6_9ZZZZ</name>
<evidence type="ECO:0008006" key="5">
    <source>
        <dbReference type="Google" id="ProtNLM"/>
    </source>
</evidence>
<evidence type="ECO:0000256" key="2">
    <source>
        <dbReference type="ARBA" id="ARBA00023186"/>
    </source>
</evidence>
<feature type="region of interest" description="Disordered" evidence="3">
    <location>
        <begin position="1"/>
        <end position="48"/>
    </location>
</feature>
<dbReference type="HAMAP" id="MF_01151">
    <property type="entry name" value="GrpE"/>
    <property type="match status" value="1"/>
</dbReference>
<reference evidence="4" key="1">
    <citation type="submission" date="2018-05" db="EMBL/GenBank/DDBJ databases">
        <authorList>
            <person name="Lanie J.A."/>
            <person name="Ng W.-L."/>
            <person name="Kazmierczak K.M."/>
            <person name="Andrzejewski T.M."/>
            <person name="Davidsen T.M."/>
            <person name="Wayne K.J."/>
            <person name="Tettelin H."/>
            <person name="Glass J.I."/>
            <person name="Rusch D."/>
            <person name="Podicherti R."/>
            <person name="Tsui H.-C.T."/>
            <person name="Winkler M.E."/>
        </authorList>
    </citation>
    <scope>NUCLEOTIDE SEQUENCE</scope>
</reference>
<accession>A0A382MEL6</accession>
<dbReference type="CDD" id="cd00446">
    <property type="entry name" value="GrpE"/>
    <property type="match status" value="1"/>
</dbReference>
<evidence type="ECO:0000256" key="1">
    <source>
        <dbReference type="ARBA" id="ARBA00009054"/>
    </source>
</evidence>
<dbReference type="SUPFAM" id="SSF58014">
    <property type="entry name" value="Coiled-coil domain of nucleotide exchange factor GrpE"/>
    <property type="match status" value="1"/>
</dbReference>
<dbReference type="PRINTS" id="PR00773">
    <property type="entry name" value="GRPEPROTEIN"/>
</dbReference>
<dbReference type="GO" id="GO:0000774">
    <property type="term" value="F:adenyl-nucleotide exchange factor activity"/>
    <property type="evidence" value="ECO:0007669"/>
    <property type="project" value="InterPro"/>
</dbReference>
<evidence type="ECO:0000256" key="3">
    <source>
        <dbReference type="SAM" id="MobiDB-lite"/>
    </source>
</evidence>
<dbReference type="InterPro" id="IPR013805">
    <property type="entry name" value="GrpE_CC"/>
</dbReference>
<comment type="similarity">
    <text evidence="1">Belongs to the GrpE family.</text>
</comment>
<dbReference type="EMBL" id="UINC01093206">
    <property type="protein sequence ID" value="SVC47443.1"/>
    <property type="molecule type" value="Genomic_DNA"/>
</dbReference>
<gene>
    <name evidence="4" type="ORF">METZ01_LOCUS300297</name>
</gene>
<dbReference type="Pfam" id="PF01025">
    <property type="entry name" value="GrpE"/>
    <property type="match status" value="1"/>
</dbReference>
<dbReference type="GO" id="GO:0051087">
    <property type="term" value="F:protein-folding chaperone binding"/>
    <property type="evidence" value="ECO:0007669"/>
    <property type="project" value="InterPro"/>
</dbReference>
<dbReference type="GO" id="GO:0006457">
    <property type="term" value="P:protein folding"/>
    <property type="evidence" value="ECO:0007669"/>
    <property type="project" value="InterPro"/>
</dbReference>
<dbReference type="InterPro" id="IPR000740">
    <property type="entry name" value="GrpE"/>
</dbReference>
<dbReference type="GO" id="GO:0051082">
    <property type="term" value="F:unfolded protein binding"/>
    <property type="evidence" value="ECO:0007669"/>
    <property type="project" value="TreeGrafter"/>
</dbReference>
<organism evidence="4">
    <name type="scientific">marine metagenome</name>
    <dbReference type="NCBI Taxonomy" id="408172"/>
    <lineage>
        <taxon>unclassified sequences</taxon>
        <taxon>metagenomes</taxon>
        <taxon>ecological metagenomes</taxon>
    </lineage>
</organism>
<sequence>MEKEENSSSRIKKENLEKKPKQTEDKLSEQTENKAEDSSKKNELSSEDKIKDLEDKLIRAYAEMENQRRRFEKEKDDAFEYGGFAFAREALNLIDNLVRSKVSLENDEKLKNTEALKKTTEHLDVIYKDMISILKKNNIEEIKSIDQKLDPNLHQPMMEVDDENKEPGTIVQEIQKGFIMKDRLLRPTL</sequence>
<proteinExistence type="inferred from homology"/>
<dbReference type="Gene3D" id="3.90.20.20">
    <property type="match status" value="1"/>
</dbReference>
<dbReference type="GO" id="GO:0042803">
    <property type="term" value="F:protein homodimerization activity"/>
    <property type="evidence" value="ECO:0007669"/>
    <property type="project" value="InterPro"/>
</dbReference>
<dbReference type="InterPro" id="IPR009012">
    <property type="entry name" value="GrpE_head"/>
</dbReference>
<dbReference type="SUPFAM" id="SSF51064">
    <property type="entry name" value="Head domain of nucleotide exchange factor GrpE"/>
    <property type="match status" value="1"/>
</dbReference>
<feature type="non-terminal residue" evidence="4">
    <location>
        <position position="189"/>
    </location>
</feature>
<keyword evidence="2" id="KW-0143">Chaperone</keyword>
<dbReference type="PANTHER" id="PTHR21237:SF23">
    <property type="entry name" value="GRPE PROTEIN HOMOLOG, MITOCHONDRIAL"/>
    <property type="match status" value="1"/>
</dbReference>
<dbReference type="AlphaFoldDB" id="A0A382MEL6"/>